<evidence type="ECO:0008006" key="5">
    <source>
        <dbReference type="Google" id="ProtNLM"/>
    </source>
</evidence>
<dbReference type="Pfam" id="PF02984">
    <property type="entry name" value="Cyclin_C"/>
    <property type="match status" value="1"/>
</dbReference>
<name>A0ABN9RL39_9DINO</name>
<proteinExistence type="predicted"/>
<dbReference type="EMBL" id="CAUYUJ010006800">
    <property type="protein sequence ID" value="CAK0818735.1"/>
    <property type="molecule type" value="Genomic_DNA"/>
</dbReference>
<dbReference type="SMART" id="SM00385">
    <property type="entry name" value="CYCLIN"/>
    <property type="match status" value="1"/>
</dbReference>
<comment type="caution">
    <text evidence="3">The sequence shown here is derived from an EMBL/GenBank/DDBJ whole genome shotgun (WGS) entry which is preliminary data.</text>
</comment>
<feature type="domain" description="Cyclin-like" evidence="1">
    <location>
        <begin position="20"/>
        <end position="104"/>
    </location>
</feature>
<evidence type="ECO:0000313" key="4">
    <source>
        <dbReference type="Proteomes" id="UP001189429"/>
    </source>
</evidence>
<sequence length="135" mass="15350">MEVCILTELEFVICFPTAAHFLRRFQRLNQCPEDSAHGHLLHYLLELTLMDVHMIRYEPSRLVAAAALLSNKLMKQQPSWPPLLATRCKFDLPAVTVCAQEMCSILEAAQSSPLQAARKKFSHSSRSSVAAQRWR</sequence>
<dbReference type="InterPro" id="IPR036915">
    <property type="entry name" value="Cyclin-like_sf"/>
</dbReference>
<dbReference type="SUPFAM" id="SSF47954">
    <property type="entry name" value="Cyclin-like"/>
    <property type="match status" value="1"/>
</dbReference>
<evidence type="ECO:0000259" key="1">
    <source>
        <dbReference type="SMART" id="SM00385"/>
    </source>
</evidence>
<accession>A0ABN9RL39</accession>
<reference evidence="3" key="1">
    <citation type="submission" date="2023-10" db="EMBL/GenBank/DDBJ databases">
        <authorList>
            <person name="Chen Y."/>
            <person name="Shah S."/>
            <person name="Dougan E. K."/>
            <person name="Thang M."/>
            <person name="Chan C."/>
        </authorList>
    </citation>
    <scope>NUCLEOTIDE SEQUENCE [LARGE SCALE GENOMIC DNA]</scope>
</reference>
<dbReference type="Gene3D" id="1.10.472.10">
    <property type="entry name" value="Cyclin-like"/>
    <property type="match status" value="1"/>
</dbReference>
<dbReference type="InterPro" id="IPR013763">
    <property type="entry name" value="Cyclin-like_dom"/>
</dbReference>
<dbReference type="SMART" id="SM01332">
    <property type="entry name" value="Cyclin_C"/>
    <property type="match status" value="1"/>
</dbReference>
<protein>
    <recommendedName>
        <fullName evidence="5">G2/mitotic-specific cyclin-B3</fullName>
    </recommendedName>
</protein>
<evidence type="ECO:0000259" key="2">
    <source>
        <dbReference type="SMART" id="SM01332"/>
    </source>
</evidence>
<dbReference type="InterPro" id="IPR004367">
    <property type="entry name" value="Cyclin_C-dom"/>
</dbReference>
<keyword evidence="4" id="KW-1185">Reference proteome</keyword>
<gene>
    <name evidence="3" type="ORF">PCOR1329_LOCUS20897</name>
</gene>
<organism evidence="3 4">
    <name type="scientific">Prorocentrum cordatum</name>
    <dbReference type="NCBI Taxonomy" id="2364126"/>
    <lineage>
        <taxon>Eukaryota</taxon>
        <taxon>Sar</taxon>
        <taxon>Alveolata</taxon>
        <taxon>Dinophyceae</taxon>
        <taxon>Prorocentrales</taxon>
        <taxon>Prorocentraceae</taxon>
        <taxon>Prorocentrum</taxon>
    </lineage>
</organism>
<feature type="domain" description="Cyclin C-terminal" evidence="2">
    <location>
        <begin position="16"/>
        <end position="130"/>
    </location>
</feature>
<evidence type="ECO:0000313" key="3">
    <source>
        <dbReference type="EMBL" id="CAK0818735.1"/>
    </source>
</evidence>
<dbReference type="Proteomes" id="UP001189429">
    <property type="component" value="Unassembled WGS sequence"/>
</dbReference>